<dbReference type="Proteomes" id="UP000009049">
    <property type="component" value="Chromosome"/>
</dbReference>
<evidence type="ECO:0000313" key="1">
    <source>
        <dbReference type="EMBL" id="EAR14371.1"/>
    </source>
</evidence>
<dbReference type="STRING" id="313596.RB2501_03065"/>
<dbReference type="EMBL" id="CP001712">
    <property type="protein sequence ID" value="EAR14371.1"/>
    <property type="molecule type" value="Genomic_DNA"/>
</dbReference>
<evidence type="ECO:0000313" key="2">
    <source>
        <dbReference type="Proteomes" id="UP000009049"/>
    </source>
</evidence>
<dbReference type="HOGENOM" id="CLU_2938856_0_0_10"/>
<reference evidence="1 2" key="1">
    <citation type="journal article" date="2009" name="J. Bacteriol.">
        <title>Complete genome sequence of Robiginitalea biformata HTCC2501.</title>
        <authorList>
            <person name="Oh H.M."/>
            <person name="Giovannoni S.J."/>
            <person name="Lee K."/>
            <person name="Ferriera S."/>
            <person name="Johnson J."/>
            <person name="Cho J.C."/>
        </authorList>
    </citation>
    <scope>NUCLEOTIDE SEQUENCE [LARGE SCALE GENOMIC DNA]</scope>
    <source>
        <strain evidence="2">ATCC BAA-864 / HTCC2501 / KCTC 12146</strain>
    </source>
</reference>
<gene>
    <name evidence="1" type="ordered locus">RB2501_03065</name>
</gene>
<keyword evidence="2" id="KW-1185">Reference proteome</keyword>
<dbReference type="AlphaFoldDB" id="A4CPQ0"/>
<sequence length="60" mass="6817">MPPIYHAVFAAFGRVNRTTATCLVNMGFSLKRAFRFKKCNIIPDSHFFVKNLRCPAGIQN</sequence>
<name>A4CPQ0_ROBBH</name>
<protein>
    <submittedName>
        <fullName evidence="1">Uncharacterized protein</fullName>
    </submittedName>
</protein>
<accession>A4CPQ0</accession>
<dbReference type="KEGG" id="rbi:RB2501_03065"/>
<organism evidence="1 2">
    <name type="scientific">Robiginitalea biformata (strain ATCC BAA-864 / DSM 15991 / KCTC 12146 / HTCC2501)</name>
    <dbReference type="NCBI Taxonomy" id="313596"/>
    <lineage>
        <taxon>Bacteria</taxon>
        <taxon>Pseudomonadati</taxon>
        <taxon>Bacteroidota</taxon>
        <taxon>Flavobacteriia</taxon>
        <taxon>Flavobacteriales</taxon>
        <taxon>Flavobacteriaceae</taxon>
        <taxon>Robiginitalea</taxon>
    </lineage>
</organism>
<proteinExistence type="predicted"/>